<keyword evidence="4" id="KW-1185">Reference proteome</keyword>
<reference evidence="3 4" key="1">
    <citation type="submission" date="2009-01" db="EMBL/GenBank/DDBJ databases">
        <authorList>
            <person name="Fulton L."/>
            <person name="Clifton S."/>
            <person name="Fulton B."/>
            <person name="Xu J."/>
            <person name="Minx P."/>
            <person name="Pepin K.H."/>
            <person name="Johnson M."/>
            <person name="Bhonagiri V."/>
            <person name="Nash W.E."/>
            <person name="Mardis E.R."/>
            <person name="Wilson R.K."/>
        </authorList>
    </citation>
    <scope>NUCLEOTIDE SEQUENCE [LARGE SCALE GENOMIC DNA]</scope>
    <source>
        <strain evidence="3 4">DSM 5476</strain>
    </source>
</reference>
<evidence type="ECO:0000256" key="2">
    <source>
        <dbReference type="SAM" id="SignalP"/>
    </source>
</evidence>
<dbReference type="PANTHER" id="PTHR30006:SF2">
    <property type="entry name" value="ABC TRANSPORTER SUBSTRATE-BINDING PROTEIN"/>
    <property type="match status" value="1"/>
</dbReference>
<feature type="chain" id="PRO_5039446869" evidence="2">
    <location>
        <begin position="23"/>
        <end position="327"/>
    </location>
</feature>
<evidence type="ECO:0000313" key="4">
    <source>
        <dbReference type="Proteomes" id="UP000003340"/>
    </source>
</evidence>
<dbReference type="SUPFAM" id="SSF53850">
    <property type="entry name" value="Periplasmic binding protein-like II"/>
    <property type="match status" value="1"/>
</dbReference>
<accession>C0E8A1</accession>
<dbReference type="InterPro" id="IPR006059">
    <property type="entry name" value="SBP"/>
</dbReference>
<dbReference type="STRING" id="537013.CLOSTMETH_00073"/>
<gene>
    <name evidence="3" type="ORF">CLOSTMETH_00073</name>
</gene>
<dbReference type="AlphaFoldDB" id="C0E8A1"/>
<dbReference type="GO" id="GO:0030976">
    <property type="term" value="F:thiamine pyrophosphate binding"/>
    <property type="evidence" value="ECO:0007669"/>
    <property type="project" value="TreeGrafter"/>
</dbReference>
<dbReference type="PROSITE" id="PS51257">
    <property type="entry name" value="PROKAR_LIPOPROTEIN"/>
    <property type="match status" value="1"/>
</dbReference>
<evidence type="ECO:0000256" key="1">
    <source>
        <dbReference type="ARBA" id="ARBA00022729"/>
    </source>
</evidence>
<sequence>MVKKILSILLSAVLLASFSACSGPQKDPNQVVIYSCAEEFRNEHILKRLREEFPDYNINLQYISTGKCAAKLKSEGKSTEADIVIALEESHIVAIEDSLADLSEYDTSDYLPELVPQSRKYLPWEQFSGAVVINPETLKKHNLPVPQSYDDLLKPEYKGYIFAPNPKLSSTGYIFLIQMINERGEEAAYDYFDKLATNTIQFTSSGSGPVNALVQGEAAVGLGMIFQSVQEINKGVPIEILDLPGGTPYSISGLAAIDGRLENPKVKDVFDFLADTLVYEDKEFSPEQIFKDQQINVENYPQNLDYANMKGLNDAKLKERLMEKWMY</sequence>
<reference evidence="3 4" key="2">
    <citation type="submission" date="2009-02" db="EMBL/GenBank/DDBJ databases">
        <title>Draft genome sequence of Clostridium methylpentosum (DSM 5476).</title>
        <authorList>
            <person name="Sudarsanam P."/>
            <person name="Ley R."/>
            <person name="Guruge J."/>
            <person name="Turnbaugh P.J."/>
            <person name="Mahowald M."/>
            <person name="Liep D."/>
            <person name="Gordon J."/>
        </authorList>
    </citation>
    <scope>NUCLEOTIDE SEQUENCE [LARGE SCALE GENOMIC DNA]</scope>
    <source>
        <strain evidence="3 4">DSM 5476</strain>
    </source>
</reference>
<dbReference type="PANTHER" id="PTHR30006">
    <property type="entry name" value="THIAMINE-BINDING PERIPLASMIC PROTEIN-RELATED"/>
    <property type="match status" value="1"/>
</dbReference>
<organism evidence="3 4">
    <name type="scientific">[Clostridium] methylpentosum DSM 5476</name>
    <dbReference type="NCBI Taxonomy" id="537013"/>
    <lineage>
        <taxon>Bacteria</taxon>
        <taxon>Bacillati</taxon>
        <taxon>Bacillota</taxon>
        <taxon>Clostridia</taxon>
        <taxon>Eubacteriales</taxon>
        <taxon>Oscillospiraceae</taxon>
        <taxon>Oscillospiraceae incertae sedis</taxon>
    </lineage>
</organism>
<dbReference type="Proteomes" id="UP000003340">
    <property type="component" value="Unassembled WGS sequence"/>
</dbReference>
<dbReference type="HOGENOM" id="CLU_026974_0_1_9"/>
<feature type="signal peptide" evidence="2">
    <location>
        <begin position="1"/>
        <end position="22"/>
    </location>
</feature>
<evidence type="ECO:0000313" key="3">
    <source>
        <dbReference type="EMBL" id="EEG32335.1"/>
    </source>
</evidence>
<dbReference type="eggNOG" id="COG1840">
    <property type="taxonomic scope" value="Bacteria"/>
</dbReference>
<comment type="caution">
    <text evidence="3">The sequence shown here is derived from an EMBL/GenBank/DDBJ whole genome shotgun (WGS) entry which is preliminary data.</text>
</comment>
<dbReference type="GO" id="GO:0030975">
    <property type="term" value="F:thiamine binding"/>
    <property type="evidence" value="ECO:0007669"/>
    <property type="project" value="TreeGrafter"/>
</dbReference>
<protein>
    <submittedName>
        <fullName evidence="3">ABC transporter, solute-binding protein</fullName>
    </submittedName>
</protein>
<keyword evidence="1 2" id="KW-0732">Signal</keyword>
<dbReference type="Pfam" id="PF01547">
    <property type="entry name" value="SBP_bac_1"/>
    <property type="match status" value="1"/>
</dbReference>
<dbReference type="GO" id="GO:0015888">
    <property type="term" value="P:thiamine transport"/>
    <property type="evidence" value="ECO:0007669"/>
    <property type="project" value="TreeGrafter"/>
</dbReference>
<name>C0E8A1_9FIRM</name>
<dbReference type="EMBL" id="ACEC01000002">
    <property type="protein sequence ID" value="EEG32335.1"/>
    <property type="molecule type" value="Genomic_DNA"/>
</dbReference>
<proteinExistence type="predicted"/>
<dbReference type="Gene3D" id="3.40.190.10">
    <property type="entry name" value="Periplasmic binding protein-like II"/>
    <property type="match status" value="2"/>
</dbReference>
<dbReference type="GO" id="GO:0030288">
    <property type="term" value="C:outer membrane-bounded periplasmic space"/>
    <property type="evidence" value="ECO:0007669"/>
    <property type="project" value="TreeGrafter"/>
</dbReference>